<evidence type="ECO:0000313" key="6">
    <source>
        <dbReference type="Proteomes" id="UP000604765"/>
    </source>
</evidence>
<dbReference type="PIRSF" id="PIRSF001434">
    <property type="entry name" value="CGS"/>
    <property type="match status" value="1"/>
</dbReference>
<dbReference type="InterPro" id="IPR015421">
    <property type="entry name" value="PyrdxlP-dep_Trfase_major"/>
</dbReference>
<proteinExistence type="inferred from homology"/>
<dbReference type="PANTHER" id="PTHR11808:SF15">
    <property type="entry name" value="CYSTATHIONINE GAMMA-LYASE"/>
    <property type="match status" value="1"/>
</dbReference>
<evidence type="ECO:0000256" key="1">
    <source>
        <dbReference type="ARBA" id="ARBA00001933"/>
    </source>
</evidence>
<dbReference type="Gene3D" id="3.40.640.10">
    <property type="entry name" value="Type I PLP-dependent aspartate aminotransferase-like (Major domain)"/>
    <property type="match status" value="1"/>
</dbReference>
<dbReference type="SUPFAM" id="SSF53383">
    <property type="entry name" value="PLP-dependent transferases"/>
    <property type="match status" value="1"/>
</dbReference>
<dbReference type="RefSeq" id="WP_203630141.1">
    <property type="nucleotide sequence ID" value="NZ_BNJR01000014.1"/>
</dbReference>
<name>A0ABQ3VZV4_9LACO</name>
<gene>
    <name evidence="5" type="primary">cblB</name>
    <name evidence="5" type="ORF">YK48G_15400</name>
</gene>
<evidence type="ECO:0000256" key="4">
    <source>
        <dbReference type="RuleBase" id="RU362118"/>
    </source>
</evidence>
<protein>
    <submittedName>
        <fullName evidence="5">Cystathionine gamma-synthase</fullName>
    </submittedName>
</protein>
<dbReference type="Gene3D" id="3.90.1150.10">
    <property type="entry name" value="Aspartate Aminotransferase, domain 1"/>
    <property type="match status" value="1"/>
</dbReference>
<reference evidence="5 6" key="1">
    <citation type="journal article" date="2021" name="Int. J. Syst. Evol. Microbiol.">
        <title>Lentilactobacillus fungorum sp. nov., isolated from spent mushroom substrates.</title>
        <authorList>
            <person name="Tohno M."/>
            <person name="Tanizawa Y."/>
            <person name="Kojima Y."/>
            <person name="Sakamoto M."/>
            <person name="Ohkuma M."/>
            <person name="Kobayashi H."/>
        </authorList>
    </citation>
    <scope>NUCLEOTIDE SEQUENCE [LARGE SCALE GENOMIC DNA]</scope>
    <source>
        <strain evidence="5 6">YK48G</strain>
    </source>
</reference>
<evidence type="ECO:0000256" key="2">
    <source>
        <dbReference type="ARBA" id="ARBA00009077"/>
    </source>
</evidence>
<dbReference type="InterPro" id="IPR000277">
    <property type="entry name" value="Cys/Met-Metab_PyrdxlP-dep_enz"/>
</dbReference>
<dbReference type="CDD" id="cd00614">
    <property type="entry name" value="CGS_like"/>
    <property type="match status" value="1"/>
</dbReference>
<keyword evidence="6" id="KW-1185">Reference proteome</keyword>
<comment type="similarity">
    <text evidence="2 4">Belongs to the trans-sulfuration enzymes family.</text>
</comment>
<dbReference type="InterPro" id="IPR015424">
    <property type="entry name" value="PyrdxlP-dep_Trfase"/>
</dbReference>
<comment type="cofactor">
    <cofactor evidence="1 4">
        <name>pyridoxal 5'-phosphate</name>
        <dbReference type="ChEBI" id="CHEBI:597326"/>
    </cofactor>
</comment>
<sequence length="394" mass="42581">MEFDTKLLHGGISEDAATGATSIPIYMASTFHQKKIGENQYEYSRSGNPTREAVEKLIADLEDGTRGFAFASGSAAIDTVFSLFSAGDHFIVGNDVYGGTFRLIDAVLKRFGMTFTIVDTRDLDAVAAAITPATKAIYLETPTNPLLKVTDIAAVAQIAKDHGLLSIIDNTFSSPFVQRPLELGVDIVLHSASKYLGGHSDVIAGLVVTKDETLGDKIGYLQNAIGGILAPQESWLLQRGMKTLSLRMRAHLANAEAIFNYLNHQPLVSKIYYPGDPDNPDYEIAKKQMHGFGAMISFELQPGLDPKAFVEHLQVITLAESLGALESLIEIPAVMTHGSIPRATRLKTGIQDELIRLSVGVEDKKDLIADLEAGFAALQRSTQNVSNSSVHPQA</sequence>
<dbReference type="PANTHER" id="PTHR11808">
    <property type="entry name" value="TRANS-SULFURATION ENZYME FAMILY MEMBER"/>
    <property type="match status" value="1"/>
</dbReference>
<keyword evidence="3 4" id="KW-0663">Pyridoxal phosphate</keyword>
<organism evidence="5 6">
    <name type="scientific">Lentilactobacillus fungorum</name>
    <dbReference type="NCBI Taxonomy" id="2201250"/>
    <lineage>
        <taxon>Bacteria</taxon>
        <taxon>Bacillati</taxon>
        <taxon>Bacillota</taxon>
        <taxon>Bacilli</taxon>
        <taxon>Lactobacillales</taxon>
        <taxon>Lactobacillaceae</taxon>
        <taxon>Lentilactobacillus</taxon>
    </lineage>
</organism>
<comment type="caution">
    <text evidence="5">The sequence shown here is derived from an EMBL/GenBank/DDBJ whole genome shotgun (WGS) entry which is preliminary data.</text>
</comment>
<dbReference type="Pfam" id="PF01053">
    <property type="entry name" value="Cys_Met_Meta_PP"/>
    <property type="match status" value="1"/>
</dbReference>
<evidence type="ECO:0000313" key="5">
    <source>
        <dbReference type="EMBL" id="GHP14115.1"/>
    </source>
</evidence>
<dbReference type="EMBL" id="BNJR01000014">
    <property type="protein sequence ID" value="GHP14115.1"/>
    <property type="molecule type" value="Genomic_DNA"/>
</dbReference>
<accession>A0ABQ3VZV4</accession>
<dbReference type="InterPro" id="IPR015422">
    <property type="entry name" value="PyrdxlP-dep_Trfase_small"/>
</dbReference>
<evidence type="ECO:0000256" key="3">
    <source>
        <dbReference type="ARBA" id="ARBA00022898"/>
    </source>
</evidence>
<dbReference type="Proteomes" id="UP000604765">
    <property type="component" value="Unassembled WGS sequence"/>
</dbReference>